<proteinExistence type="predicted"/>
<organism evidence="1">
    <name type="scientific">Aplanochytrium stocchinoi</name>
    <dbReference type="NCBI Taxonomy" id="215587"/>
    <lineage>
        <taxon>Eukaryota</taxon>
        <taxon>Sar</taxon>
        <taxon>Stramenopiles</taxon>
        <taxon>Bigyra</taxon>
        <taxon>Labyrinthulomycetes</taxon>
        <taxon>Thraustochytrida</taxon>
        <taxon>Thraustochytriidae</taxon>
        <taxon>Aplanochytrium</taxon>
    </lineage>
</organism>
<gene>
    <name evidence="1" type="ORF">ASTO00021_LOCUS1019</name>
</gene>
<dbReference type="AlphaFoldDB" id="A0A7S3PE83"/>
<reference evidence="1" key="1">
    <citation type="submission" date="2021-01" db="EMBL/GenBank/DDBJ databases">
        <authorList>
            <person name="Corre E."/>
            <person name="Pelletier E."/>
            <person name="Niang G."/>
            <person name="Scheremetjew M."/>
            <person name="Finn R."/>
            <person name="Kale V."/>
            <person name="Holt S."/>
            <person name="Cochrane G."/>
            <person name="Meng A."/>
            <person name="Brown T."/>
            <person name="Cohen L."/>
        </authorList>
    </citation>
    <scope>NUCLEOTIDE SEQUENCE</scope>
    <source>
        <strain evidence="1">GSBS06</strain>
    </source>
</reference>
<name>A0A7S3PE83_9STRA</name>
<protein>
    <submittedName>
        <fullName evidence="1">Uncharacterized protein</fullName>
    </submittedName>
</protein>
<dbReference type="EMBL" id="HBIN01001650">
    <property type="protein sequence ID" value="CAE0430657.1"/>
    <property type="molecule type" value="Transcribed_RNA"/>
</dbReference>
<sequence>MLKQANAIVATWYKEPSFMNDPVRRPGFELQNYRHCNKQHMLILPPAQLWALMYSIAHRKIKIIQPKWNLLINNHDMKICMTPRNISLLHCNSRKLEEDQFVKSLKQVEDHQGTHLDADGDGKEPCMLRTLSLF</sequence>
<evidence type="ECO:0000313" key="1">
    <source>
        <dbReference type="EMBL" id="CAE0430657.1"/>
    </source>
</evidence>
<accession>A0A7S3PE83</accession>